<dbReference type="Gene3D" id="3.30.300.30">
    <property type="match status" value="1"/>
</dbReference>
<dbReference type="HOGENOM" id="CLU_000022_3_5_1"/>
<organism evidence="5 6">
    <name type="scientific">Tetrahymena thermophila (strain SB210)</name>
    <dbReference type="NCBI Taxonomy" id="312017"/>
    <lineage>
        <taxon>Eukaryota</taxon>
        <taxon>Sar</taxon>
        <taxon>Alveolata</taxon>
        <taxon>Ciliophora</taxon>
        <taxon>Intramacronucleata</taxon>
        <taxon>Oligohymenophorea</taxon>
        <taxon>Hymenostomatida</taxon>
        <taxon>Tetrahymenina</taxon>
        <taxon>Tetrahymenidae</taxon>
        <taxon>Tetrahymena</taxon>
    </lineage>
</organism>
<dbReference type="EMBL" id="GG662828">
    <property type="protein sequence ID" value="EAR88987.1"/>
    <property type="molecule type" value="Genomic_DNA"/>
</dbReference>
<evidence type="ECO:0000256" key="1">
    <source>
        <dbReference type="ARBA" id="ARBA00006432"/>
    </source>
</evidence>
<dbReference type="FunCoup" id="Q22UI3">
    <property type="interactions" value="257"/>
</dbReference>
<dbReference type="InterPro" id="IPR000873">
    <property type="entry name" value="AMP-dep_synth/lig_dom"/>
</dbReference>
<reference evidence="6" key="1">
    <citation type="journal article" date="2006" name="PLoS Biol.">
        <title>Macronuclear genome sequence of the ciliate Tetrahymena thermophila, a model eukaryote.</title>
        <authorList>
            <person name="Eisen J.A."/>
            <person name="Coyne R.S."/>
            <person name="Wu M."/>
            <person name="Wu D."/>
            <person name="Thiagarajan M."/>
            <person name="Wortman J.R."/>
            <person name="Badger J.H."/>
            <person name="Ren Q."/>
            <person name="Amedeo P."/>
            <person name="Jones K.M."/>
            <person name="Tallon L.J."/>
            <person name="Delcher A.L."/>
            <person name="Salzberg S.L."/>
            <person name="Silva J.C."/>
            <person name="Haas B.J."/>
            <person name="Majoros W.H."/>
            <person name="Farzad M."/>
            <person name="Carlton J.M."/>
            <person name="Smith R.K. Jr."/>
            <person name="Garg J."/>
            <person name="Pearlman R.E."/>
            <person name="Karrer K.M."/>
            <person name="Sun L."/>
            <person name="Manning G."/>
            <person name="Elde N.C."/>
            <person name="Turkewitz A.P."/>
            <person name="Asai D.J."/>
            <person name="Wilkes D.E."/>
            <person name="Wang Y."/>
            <person name="Cai H."/>
            <person name="Collins K."/>
            <person name="Stewart B.A."/>
            <person name="Lee S.R."/>
            <person name="Wilamowska K."/>
            <person name="Weinberg Z."/>
            <person name="Ruzzo W.L."/>
            <person name="Wloga D."/>
            <person name="Gaertig J."/>
            <person name="Frankel J."/>
            <person name="Tsao C.-C."/>
            <person name="Gorovsky M.A."/>
            <person name="Keeling P.J."/>
            <person name="Waller R.F."/>
            <person name="Patron N.J."/>
            <person name="Cherry J.M."/>
            <person name="Stover N.A."/>
            <person name="Krieger C.J."/>
            <person name="del Toro C."/>
            <person name="Ryder H.F."/>
            <person name="Williamson S.C."/>
            <person name="Barbeau R.A."/>
            <person name="Hamilton E.P."/>
            <person name="Orias E."/>
        </authorList>
    </citation>
    <scope>NUCLEOTIDE SEQUENCE [LARGE SCALE GENOMIC DNA]</scope>
    <source>
        <strain evidence="6">SB210</strain>
    </source>
</reference>
<name>Q22UI3_TETTS</name>
<dbReference type="InParanoid" id="Q22UI3"/>
<dbReference type="Pfam" id="PF13193">
    <property type="entry name" value="AMP-binding_C"/>
    <property type="match status" value="1"/>
</dbReference>
<dbReference type="Proteomes" id="UP000009168">
    <property type="component" value="Unassembled WGS sequence"/>
</dbReference>
<dbReference type="InterPro" id="IPR032387">
    <property type="entry name" value="ACAS_N"/>
</dbReference>
<feature type="domain" description="AMP-dependent synthetase/ligase" evidence="2">
    <location>
        <begin position="95"/>
        <end position="483"/>
    </location>
</feature>
<dbReference type="PANTHER" id="PTHR43347">
    <property type="entry name" value="ACYL-COA SYNTHETASE"/>
    <property type="match status" value="1"/>
</dbReference>
<evidence type="ECO:0000259" key="4">
    <source>
        <dbReference type="Pfam" id="PF16177"/>
    </source>
</evidence>
<evidence type="ECO:0000313" key="5">
    <source>
        <dbReference type="EMBL" id="EAR88987.1"/>
    </source>
</evidence>
<dbReference type="InterPro" id="IPR025110">
    <property type="entry name" value="AMP-bd_C"/>
</dbReference>
<proteinExistence type="inferred from homology"/>
<dbReference type="eggNOG" id="KOG1175">
    <property type="taxonomic scope" value="Eukaryota"/>
</dbReference>
<sequence>MILSTALRMRTLLNSRMTLSLQKYSSQLNSAKNPYQIAFERSVNPLTREDYWREQTHFVDWFKRPDVILDKSNPNPGFWRWFKDSQVNMCYNAVDRHVKQLHDKPALHWISPYEKIERTYTWAELQDNVARLAGVYQNLGVKKGDRVVIYMPMVPEAVFGMLACARLGAIHSVVFGGFAAKELASRIKDSEPALILGGSFGYEPGKVINYKKILDEAIDIAGAQNTKVLVYQRDEKNKCSMVPGRDYDYKELISRAQKADCVPVEGDHPLYILYTSGTTGQPKGIVRDTAGTCVAAQWAMKHIVDIHKGDVYFSGSDIGWVVGHQFIVYGPLLRGATTILHEGKPTGTPDASQYWRIIEKYRVKGLYTAPTAMRAIRKEDLNGDWIKKFDLSSLTNVALAGERCDVPTYEWIHKHVPGLINDNYWQTETGWVISGNFQNLHTFPIKPGTACKPVPGFDVHILDEHNQEIKNPNKLGRICIKLPMPPSFMLTLYNNDSVFEQKYLHDSPGYYLAGDSGYFDEDGYLNVMARIDDVINTAGHRLSTGSMEEALLKHDNIVEAAVVAKHCDFKGEVPFGFVVPKDSQRVDIQVFEKECVSLIRKEIGPVASFKNCIVVEKLPKTRSGKILRNTLKKIVDGKQIDRIPPTIEDDTVIPKIQSDVQSYFNQSQNQ</sequence>
<dbReference type="STRING" id="312017.Q22UI3"/>
<accession>Q22UI3</accession>
<dbReference type="SUPFAM" id="SSF56801">
    <property type="entry name" value="Acetyl-CoA synthetase-like"/>
    <property type="match status" value="1"/>
</dbReference>
<keyword evidence="6" id="KW-1185">Reference proteome</keyword>
<evidence type="ECO:0000259" key="3">
    <source>
        <dbReference type="Pfam" id="PF13193"/>
    </source>
</evidence>
<dbReference type="InterPro" id="IPR045851">
    <property type="entry name" value="AMP-bd_C_sf"/>
</dbReference>
<gene>
    <name evidence="5" type="ORF">TTHERM_00554420</name>
</gene>
<dbReference type="InterPro" id="IPR020845">
    <property type="entry name" value="AMP-binding_CS"/>
</dbReference>
<comment type="similarity">
    <text evidence="1">Belongs to the ATP-dependent AMP-binding enzyme family.</text>
</comment>
<dbReference type="PROSITE" id="PS00455">
    <property type="entry name" value="AMP_BINDING"/>
    <property type="match status" value="1"/>
</dbReference>
<dbReference type="KEGG" id="tet:TTHERM_00554420"/>
<dbReference type="InterPro" id="IPR042099">
    <property type="entry name" value="ANL_N_sf"/>
</dbReference>
<dbReference type="GeneID" id="7840677"/>
<evidence type="ECO:0000313" key="6">
    <source>
        <dbReference type="Proteomes" id="UP000009168"/>
    </source>
</evidence>
<feature type="domain" description="Acetyl-coenzyme A synthetase N-terminal" evidence="4">
    <location>
        <begin position="35"/>
        <end position="93"/>
    </location>
</feature>
<evidence type="ECO:0000259" key="2">
    <source>
        <dbReference type="Pfam" id="PF00501"/>
    </source>
</evidence>
<dbReference type="OMA" id="VDNWWST"/>
<dbReference type="Pfam" id="PF16177">
    <property type="entry name" value="ACAS_N"/>
    <property type="match status" value="1"/>
</dbReference>
<dbReference type="RefSeq" id="XP_001009232.1">
    <property type="nucleotide sequence ID" value="XM_001009232.1"/>
</dbReference>
<dbReference type="PANTHER" id="PTHR43347:SF3">
    <property type="entry name" value="ACYL-COA SYNTHETASE SHORT-CHAIN FAMILY MEMBER 3, MITOCHONDRIAL"/>
    <property type="match status" value="1"/>
</dbReference>
<dbReference type="Gene3D" id="3.40.50.12780">
    <property type="entry name" value="N-terminal domain of ligase-like"/>
    <property type="match status" value="1"/>
</dbReference>
<feature type="domain" description="AMP-binding enzyme C-terminal" evidence="3">
    <location>
        <begin position="547"/>
        <end position="625"/>
    </location>
</feature>
<protein>
    <submittedName>
        <fullName evidence="5">AMP-dependent synthetase/ligase</fullName>
    </submittedName>
</protein>
<dbReference type="Pfam" id="PF00501">
    <property type="entry name" value="AMP-binding"/>
    <property type="match status" value="1"/>
</dbReference>
<dbReference type="GO" id="GO:0050218">
    <property type="term" value="F:propionate-CoA ligase activity"/>
    <property type="evidence" value="ECO:0007669"/>
    <property type="project" value="TreeGrafter"/>
</dbReference>
<dbReference type="OrthoDB" id="1706066at2759"/>
<dbReference type="AlphaFoldDB" id="Q22UI3"/>